<dbReference type="PANTHER" id="PTHR11102:SF147">
    <property type="entry name" value="SEL1L ADAPTOR SUBUNIT OF ERAD E3 UBIQUITIN LIGASE"/>
    <property type="match status" value="1"/>
</dbReference>
<dbReference type="STRING" id="280699.M1VA22"/>
<dbReference type="GO" id="GO:0036503">
    <property type="term" value="P:ERAD pathway"/>
    <property type="evidence" value="ECO:0007669"/>
    <property type="project" value="TreeGrafter"/>
</dbReference>
<dbReference type="Pfam" id="PF08238">
    <property type="entry name" value="Sel1"/>
    <property type="match status" value="6"/>
</dbReference>
<proteinExistence type="inferred from homology"/>
<keyword evidence="3" id="KW-1185">Reference proteome</keyword>
<dbReference type="InterPro" id="IPR050767">
    <property type="entry name" value="Sel1_AlgK"/>
</dbReference>
<sequence>MAKLMSRICANRLAIIGKRLLVLCNSRPSSRTVAQTARELGAARSFHSALRYTGFQKDSARTEFSVRSLKRYLSTLGEEHRIFSEKVFDELLEKRGREEALAFAQQYISDDNQAMSLSSATARVAYALVKYFKKPRRSTQDLKELRELLRLPAAAGFPHAQYLLGLTYQEQATLQAREQNAAFIGDLRALASSVMRDSNLTAFPDALRNELQRARITIGTESLPSAESEDAEGRRSVGDSLDDLYDKSFHYVQLAAGSGVAEAKTALAAFFLEGIHPVRADPAKALKLLEEAADEGDLNAYVQLAAYYRETKPSNIAKALGCLKHAANMGDMHAEHELGCIYIMGDLGQDIDYAKGMDQLQKAASKGHPDAHFVLARIFCGTLLHEVYDGPIALSLKRFHHHIAIAADLEHAGAMQFLAEAIYAGKFEVERDYEKALRLFFDAAQIHAEEQNIQSAADCLYTAGMMVYHGLGIQRNAKHAFFVLQAAHELGSLPATRFLSIMYKDGDGTAKNEKMAQYLGALADSIF</sequence>
<dbReference type="OrthoDB" id="272077at2759"/>
<dbReference type="OMA" id="CESSYRI"/>
<dbReference type="KEGG" id="cme:CYME_CMB078C"/>
<dbReference type="SMART" id="SM00671">
    <property type="entry name" value="SEL1"/>
    <property type="match status" value="6"/>
</dbReference>
<dbReference type="Proteomes" id="UP000007014">
    <property type="component" value="Chromosome 2"/>
</dbReference>
<evidence type="ECO:0000313" key="3">
    <source>
        <dbReference type="Proteomes" id="UP000007014"/>
    </source>
</evidence>
<dbReference type="SUPFAM" id="SSF81901">
    <property type="entry name" value="HCP-like"/>
    <property type="match status" value="2"/>
</dbReference>
<dbReference type="Gene3D" id="1.25.40.10">
    <property type="entry name" value="Tetratricopeptide repeat domain"/>
    <property type="match status" value="2"/>
</dbReference>
<dbReference type="EMBL" id="AP006484">
    <property type="protein sequence ID" value="BAM78892.1"/>
    <property type="molecule type" value="Genomic_DNA"/>
</dbReference>
<evidence type="ECO:0000256" key="1">
    <source>
        <dbReference type="ARBA" id="ARBA00038101"/>
    </source>
</evidence>
<dbReference type="InterPro" id="IPR011990">
    <property type="entry name" value="TPR-like_helical_dom_sf"/>
</dbReference>
<gene>
    <name evidence="2" type="ORF">CYME_CMB078C</name>
</gene>
<dbReference type="InterPro" id="IPR006597">
    <property type="entry name" value="Sel1-like"/>
</dbReference>
<protein>
    <submittedName>
        <fullName evidence="2">Similar to suppressor of lin12 SEL1</fullName>
    </submittedName>
</protein>
<reference evidence="2 3" key="2">
    <citation type="journal article" date="2007" name="BMC Biol.">
        <title>A 100%-complete sequence reveals unusually simple genomic features in the hot-spring red alga Cyanidioschyzon merolae.</title>
        <authorList>
            <person name="Nozaki H."/>
            <person name="Takano H."/>
            <person name="Misumi O."/>
            <person name="Terasawa K."/>
            <person name="Matsuzaki M."/>
            <person name="Maruyama S."/>
            <person name="Nishida K."/>
            <person name="Yagisawa F."/>
            <person name="Yoshida Y."/>
            <person name="Fujiwara T."/>
            <person name="Takio S."/>
            <person name="Tamura K."/>
            <person name="Chung S.J."/>
            <person name="Nakamura S."/>
            <person name="Kuroiwa H."/>
            <person name="Tanaka K."/>
            <person name="Sato N."/>
            <person name="Kuroiwa T."/>
        </authorList>
    </citation>
    <scope>NUCLEOTIDE SEQUENCE [LARGE SCALE GENOMIC DNA]</scope>
    <source>
        <strain evidence="2 3">10D</strain>
    </source>
</reference>
<comment type="similarity">
    <text evidence="1">Belongs to the sel-1 family.</text>
</comment>
<dbReference type="HOGENOM" id="CLU_517173_0_0_1"/>
<name>M1VA22_CYAM1</name>
<accession>M1VA22</accession>
<dbReference type="AlphaFoldDB" id="M1VA22"/>
<dbReference type="PANTHER" id="PTHR11102">
    <property type="entry name" value="SEL-1-LIKE PROTEIN"/>
    <property type="match status" value="1"/>
</dbReference>
<organism evidence="2 3">
    <name type="scientific">Cyanidioschyzon merolae (strain NIES-3377 / 10D)</name>
    <name type="common">Unicellular red alga</name>
    <dbReference type="NCBI Taxonomy" id="280699"/>
    <lineage>
        <taxon>Eukaryota</taxon>
        <taxon>Rhodophyta</taxon>
        <taxon>Bangiophyceae</taxon>
        <taxon>Cyanidiales</taxon>
        <taxon>Cyanidiaceae</taxon>
        <taxon>Cyanidioschyzon</taxon>
    </lineage>
</organism>
<evidence type="ECO:0000313" key="2">
    <source>
        <dbReference type="EMBL" id="BAM78892.1"/>
    </source>
</evidence>
<dbReference type="Gramene" id="CMB078CT">
    <property type="protein sequence ID" value="CMB078CT"/>
    <property type="gene ID" value="CMB078C"/>
</dbReference>
<dbReference type="GO" id="GO:0005789">
    <property type="term" value="C:endoplasmic reticulum membrane"/>
    <property type="evidence" value="ECO:0007669"/>
    <property type="project" value="TreeGrafter"/>
</dbReference>
<dbReference type="GeneID" id="16992284"/>
<dbReference type="RefSeq" id="XP_005535178.1">
    <property type="nucleotide sequence ID" value="XM_005535121.1"/>
</dbReference>
<reference evidence="2 3" key="1">
    <citation type="journal article" date="2004" name="Nature">
        <title>Genome sequence of the ultrasmall unicellular red alga Cyanidioschyzon merolae 10D.</title>
        <authorList>
            <person name="Matsuzaki M."/>
            <person name="Misumi O."/>
            <person name="Shin-i T."/>
            <person name="Maruyama S."/>
            <person name="Takahara M."/>
            <person name="Miyagishima S."/>
            <person name="Mori T."/>
            <person name="Nishida K."/>
            <person name="Yagisawa F."/>
            <person name="Nishida K."/>
            <person name="Yoshida Y."/>
            <person name="Nishimura Y."/>
            <person name="Nakao S."/>
            <person name="Kobayashi T."/>
            <person name="Momoyama Y."/>
            <person name="Higashiyama T."/>
            <person name="Minoda A."/>
            <person name="Sano M."/>
            <person name="Nomoto H."/>
            <person name="Oishi K."/>
            <person name="Hayashi H."/>
            <person name="Ohta F."/>
            <person name="Nishizaka S."/>
            <person name="Haga S."/>
            <person name="Miura S."/>
            <person name="Morishita T."/>
            <person name="Kabeya Y."/>
            <person name="Terasawa K."/>
            <person name="Suzuki Y."/>
            <person name="Ishii Y."/>
            <person name="Asakawa S."/>
            <person name="Takano H."/>
            <person name="Ohta N."/>
            <person name="Kuroiwa H."/>
            <person name="Tanaka K."/>
            <person name="Shimizu N."/>
            <person name="Sugano S."/>
            <person name="Sato N."/>
            <person name="Nozaki H."/>
            <person name="Ogasawara N."/>
            <person name="Kohara Y."/>
            <person name="Kuroiwa T."/>
        </authorList>
    </citation>
    <scope>NUCLEOTIDE SEQUENCE [LARGE SCALE GENOMIC DNA]</scope>
    <source>
        <strain evidence="2 3">10D</strain>
    </source>
</reference>